<dbReference type="RefSeq" id="WP_149728024.1">
    <property type="nucleotide sequence ID" value="NZ_VUJV01000003.1"/>
</dbReference>
<reference evidence="3 4" key="2">
    <citation type="submission" date="2019-09" db="EMBL/GenBank/DDBJ databases">
        <authorList>
            <person name="Jin C."/>
        </authorList>
    </citation>
    <scope>NUCLEOTIDE SEQUENCE [LARGE SCALE GENOMIC DNA]</scope>
    <source>
        <strain evidence="3 4">BN130099</strain>
    </source>
</reference>
<feature type="region of interest" description="Disordered" evidence="1">
    <location>
        <begin position="1"/>
        <end position="53"/>
    </location>
</feature>
<evidence type="ECO:0000313" key="3">
    <source>
        <dbReference type="EMBL" id="KAA1418684.1"/>
    </source>
</evidence>
<evidence type="ECO:0008006" key="5">
    <source>
        <dbReference type="Google" id="ProtNLM"/>
    </source>
</evidence>
<keyword evidence="2" id="KW-1133">Transmembrane helix</keyword>
<feature type="compositionally biased region" description="Low complexity" evidence="1">
    <location>
        <begin position="44"/>
        <end position="53"/>
    </location>
</feature>
<keyword evidence="2" id="KW-0812">Transmembrane</keyword>
<reference evidence="3 4" key="1">
    <citation type="submission" date="2019-09" db="EMBL/GenBank/DDBJ databases">
        <title>Nocardioides panacisoli sp. nov., isolated from the soil of a ginseng field.</title>
        <authorList>
            <person name="Cho C."/>
        </authorList>
    </citation>
    <scope>NUCLEOTIDE SEQUENCE [LARGE SCALE GENOMIC DNA]</scope>
    <source>
        <strain evidence="3 4">BN130099</strain>
    </source>
</reference>
<feature type="transmembrane region" description="Helical" evidence="2">
    <location>
        <begin position="63"/>
        <end position="88"/>
    </location>
</feature>
<feature type="compositionally biased region" description="Gly residues" evidence="1">
    <location>
        <begin position="1"/>
        <end position="11"/>
    </location>
</feature>
<name>A0A5B1LEE5_9ACTN</name>
<sequence>MGQDPYGGGGDFTPYQPGDAPGGEPSEETAGQAAETPFVPYGNAAPAPAWPATGTPPPKANRVWPWIIAAAVIVAVIASCFGGIVSIFNTGSDSDSGSDGLHANNLRPGQCLVGTGLERGDEAVGALKEVACDVPHDAEVVAVNPLDEEEAASYDFDSDTAPLDSCEPYFSARAKKLLEREDLYLLALTETATPSAGDQVACLLINYDGTPLEGPVIDLVPESIMPSPTI</sequence>
<keyword evidence="2" id="KW-0472">Membrane</keyword>
<proteinExistence type="predicted"/>
<comment type="caution">
    <text evidence="3">The sequence shown here is derived from an EMBL/GenBank/DDBJ whole genome shotgun (WGS) entry which is preliminary data.</text>
</comment>
<gene>
    <name evidence="3" type="ORF">F0U44_09310</name>
</gene>
<dbReference type="EMBL" id="VUJV01000003">
    <property type="protein sequence ID" value="KAA1418684.1"/>
    <property type="molecule type" value="Genomic_DNA"/>
</dbReference>
<dbReference type="AlphaFoldDB" id="A0A5B1LEE5"/>
<protein>
    <recommendedName>
        <fullName evidence="5">Septum formation-related domain-containing protein</fullName>
    </recommendedName>
</protein>
<accession>A0A5B1LEE5</accession>
<evidence type="ECO:0000256" key="2">
    <source>
        <dbReference type="SAM" id="Phobius"/>
    </source>
</evidence>
<evidence type="ECO:0000256" key="1">
    <source>
        <dbReference type="SAM" id="MobiDB-lite"/>
    </source>
</evidence>
<evidence type="ECO:0000313" key="4">
    <source>
        <dbReference type="Proteomes" id="UP000325003"/>
    </source>
</evidence>
<organism evidence="3 4">
    <name type="scientific">Nocardioides humilatus</name>
    <dbReference type="NCBI Taxonomy" id="2607660"/>
    <lineage>
        <taxon>Bacteria</taxon>
        <taxon>Bacillati</taxon>
        <taxon>Actinomycetota</taxon>
        <taxon>Actinomycetes</taxon>
        <taxon>Propionibacteriales</taxon>
        <taxon>Nocardioidaceae</taxon>
        <taxon>Nocardioides</taxon>
    </lineage>
</organism>
<keyword evidence="4" id="KW-1185">Reference proteome</keyword>
<dbReference type="Proteomes" id="UP000325003">
    <property type="component" value="Unassembled WGS sequence"/>
</dbReference>